<proteinExistence type="predicted"/>
<accession>A0A0F9RC99</accession>
<reference evidence="1" key="1">
    <citation type="journal article" date="2015" name="Nature">
        <title>Complex archaea that bridge the gap between prokaryotes and eukaryotes.</title>
        <authorList>
            <person name="Spang A."/>
            <person name="Saw J.H."/>
            <person name="Jorgensen S.L."/>
            <person name="Zaremba-Niedzwiedzka K."/>
            <person name="Martijn J."/>
            <person name="Lind A.E."/>
            <person name="van Eijk R."/>
            <person name="Schleper C."/>
            <person name="Guy L."/>
            <person name="Ettema T.J."/>
        </authorList>
    </citation>
    <scope>NUCLEOTIDE SEQUENCE</scope>
</reference>
<sequence>MVFNMSKKINREAKTYKHVKNPKTGRTELIEDTTAISISYTIEELSSLIKKGVIPKELGKIQLDKIEQMGEGVIKWKNFLKNNPTEKQKQEFLLSLPITSIEDGKKEIEAQKWILDNRDYLLSILENKKTKKFKQSAHYVEEKLKYPKTKPQLNLFDILTSSTKEKIKETQDLPPKFIGIKLSPPQDKMMNVISKLLQKNSQSTRSKEEDYYMGNEKFEIVVINNKKLKSAVLRVKERDLMKEFLLKDNPSGRDMVYFKSIFTSVIKASLQV</sequence>
<evidence type="ECO:0000313" key="1">
    <source>
        <dbReference type="EMBL" id="KKN14873.1"/>
    </source>
</evidence>
<organism evidence="1">
    <name type="scientific">marine sediment metagenome</name>
    <dbReference type="NCBI Taxonomy" id="412755"/>
    <lineage>
        <taxon>unclassified sequences</taxon>
        <taxon>metagenomes</taxon>
        <taxon>ecological metagenomes</taxon>
    </lineage>
</organism>
<name>A0A0F9RC99_9ZZZZ</name>
<dbReference type="EMBL" id="LAZR01003773">
    <property type="protein sequence ID" value="KKN14873.1"/>
    <property type="molecule type" value="Genomic_DNA"/>
</dbReference>
<comment type="caution">
    <text evidence="1">The sequence shown here is derived from an EMBL/GenBank/DDBJ whole genome shotgun (WGS) entry which is preliminary data.</text>
</comment>
<gene>
    <name evidence="1" type="ORF">LCGC14_0991620</name>
</gene>
<dbReference type="AlphaFoldDB" id="A0A0F9RC99"/>
<protein>
    <submittedName>
        <fullName evidence="1">Uncharacterized protein</fullName>
    </submittedName>
</protein>